<comment type="similarity">
    <text evidence="1">Belongs to the UPF0677 family.</text>
</comment>
<reference evidence="4" key="1">
    <citation type="journal article" date="2014" name="Front. Microbiol.">
        <title>High frequency of phylogenetically diverse reductive dehalogenase-homologous genes in deep subseafloor sedimentary metagenomes.</title>
        <authorList>
            <person name="Kawai M."/>
            <person name="Futagami T."/>
            <person name="Toyoda A."/>
            <person name="Takaki Y."/>
            <person name="Nishi S."/>
            <person name="Hori S."/>
            <person name="Arai W."/>
            <person name="Tsubouchi T."/>
            <person name="Morono Y."/>
            <person name="Uchiyama I."/>
            <person name="Ito T."/>
            <person name="Fujiyama A."/>
            <person name="Inagaki F."/>
            <person name="Takami H."/>
        </authorList>
    </citation>
    <scope>NUCLEOTIDE SEQUENCE</scope>
    <source>
        <strain evidence="4">Expedition CK06-06</strain>
    </source>
</reference>
<evidence type="ECO:0000313" key="4">
    <source>
        <dbReference type="EMBL" id="GAF68904.1"/>
    </source>
</evidence>
<dbReference type="GO" id="GO:0008168">
    <property type="term" value="F:methyltransferase activity"/>
    <property type="evidence" value="ECO:0007669"/>
    <property type="project" value="UniProtKB-KW"/>
</dbReference>
<evidence type="ECO:0000256" key="2">
    <source>
        <dbReference type="ARBA" id="ARBA00022603"/>
    </source>
</evidence>
<evidence type="ECO:0000256" key="3">
    <source>
        <dbReference type="ARBA" id="ARBA00022679"/>
    </source>
</evidence>
<dbReference type="AlphaFoldDB" id="X0RJ89"/>
<feature type="non-terminal residue" evidence="4">
    <location>
        <position position="291"/>
    </location>
</feature>
<protein>
    <recommendedName>
        <fullName evidence="5">S-adenosyl-L-methionine-dependent methyltransferase</fullName>
    </recommendedName>
</protein>
<organism evidence="4">
    <name type="scientific">marine sediment metagenome</name>
    <dbReference type="NCBI Taxonomy" id="412755"/>
    <lineage>
        <taxon>unclassified sequences</taxon>
        <taxon>metagenomes</taxon>
        <taxon>ecological metagenomes</taxon>
    </lineage>
</organism>
<dbReference type="InterPro" id="IPR029063">
    <property type="entry name" value="SAM-dependent_MTases_sf"/>
</dbReference>
<sequence>MKAIQTGVGVAFVRAVGMLYPKEKRLFEDPYSEKLLVPFFKILLALMRSPKRFERIIQSREKAHPGEFGWLLCRTRYIDDVLKNSITKKEIETVVNLGVGMDCRAYYIPGIESMRYFEVDHPSVIKRKKAKLKKILGNLPNHVIFVPIDFEKQNLDTELKRAGYSLSSKTLFIWEGVTQYISKEANDSTLKYVAQAAPGSNIVFTYVLKSFIDGKEIHEGTEGTYKRFCKKNNPLWMYGLDPTDISNYLSKYSLSLIEDIGSDEVKERYMKLVNLDLEVFKIERIALAEVK</sequence>
<keyword evidence="2" id="KW-0489">Methyltransferase</keyword>
<evidence type="ECO:0000256" key="1">
    <source>
        <dbReference type="ARBA" id="ARBA00008138"/>
    </source>
</evidence>
<evidence type="ECO:0008006" key="5">
    <source>
        <dbReference type="Google" id="ProtNLM"/>
    </source>
</evidence>
<accession>X0RJ89</accession>
<dbReference type="InterPro" id="IPR007213">
    <property type="entry name" value="Ppm1/Ppm2/Tcmp"/>
</dbReference>
<comment type="caution">
    <text evidence="4">The sequence shown here is derived from an EMBL/GenBank/DDBJ whole genome shotgun (WGS) entry which is preliminary data.</text>
</comment>
<keyword evidence="3" id="KW-0808">Transferase</keyword>
<dbReference type="Pfam" id="PF04072">
    <property type="entry name" value="LCM"/>
    <property type="match status" value="1"/>
</dbReference>
<name>X0RJ89_9ZZZZ</name>
<dbReference type="InterPro" id="IPR011610">
    <property type="entry name" value="SAM_mthyl_Trfase_ML2640-like"/>
</dbReference>
<dbReference type="SUPFAM" id="SSF53335">
    <property type="entry name" value="S-adenosyl-L-methionine-dependent methyltransferases"/>
    <property type="match status" value="1"/>
</dbReference>
<dbReference type="EMBL" id="BARS01003829">
    <property type="protein sequence ID" value="GAF68904.1"/>
    <property type="molecule type" value="Genomic_DNA"/>
</dbReference>
<dbReference type="PANTHER" id="PTHR43619">
    <property type="entry name" value="S-ADENOSYL-L-METHIONINE-DEPENDENT METHYLTRANSFERASE YKTD-RELATED"/>
    <property type="match status" value="1"/>
</dbReference>
<proteinExistence type="inferred from homology"/>
<dbReference type="GO" id="GO:0032259">
    <property type="term" value="P:methylation"/>
    <property type="evidence" value="ECO:0007669"/>
    <property type="project" value="UniProtKB-KW"/>
</dbReference>
<gene>
    <name evidence="4" type="ORF">S01H1_07425</name>
</gene>
<dbReference type="Gene3D" id="3.40.50.150">
    <property type="entry name" value="Vaccinia Virus protein VP39"/>
    <property type="match status" value="1"/>
</dbReference>
<dbReference type="NCBIfam" id="TIGR00027">
    <property type="entry name" value="mthyl_TIGR00027"/>
    <property type="match status" value="1"/>
</dbReference>
<dbReference type="PANTHER" id="PTHR43619:SF2">
    <property type="entry name" value="S-ADENOSYL-L-METHIONINE-DEPENDENT METHYLTRANSFERASES SUPERFAMILY PROTEIN"/>
    <property type="match status" value="1"/>
</dbReference>